<name>A0A5C5E7Z9_9LACT</name>
<evidence type="ECO:0000313" key="3">
    <source>
        <dbReference type="EMBL" id="TNV68920.1"/>
    </source>
</evidence>
<organism evidence="3 4">
    <name type="scientific">Trichococcus shcherbakoviae subsp. psychrophilus</name>
    <dbReference type="NCBI Taxonomy" id="2585775"/>
    <lineage>
        <taxon>Bacteria</taxon>
        <taxon>Bacillati</taxon>
        <taxon>Bacillota</taxon>
        <taxon>Bacilli</taxon>
        <taxon>Lactobacillales</taxon>
        <taxon>Carnobacteriaceae</taxon>
        <taxon>Trichococcus</taxon>
    </lineage>
</organism>
<dbReference type="Gene3D" id="2.30.280.20">
    <property type="match status" value="1"/>
</dbReference>
<keyword evidence="3" id="KW-0255">Endonuclease</keyword>
<dbReference type="InterPro" id="IPR011856">
    <property type="entry name" value="tRNA_endonuc-like_dom_sf"/>
</dbReference>
<keyword evidence="3" id="KW-0378">Hydrolase</keyword>
<evidence type="ECO:0000313" key="4">
    <source>
        <dbReference type="Proteomes" id="UP000313395"/>
    </source>
</evidence>
<dbReference type="InterPro" id="IPR007560">
    <property type="entry name" value="Restrct_endonuc_IV_Mrr"/>
</dbReference>
<dbReference type="Gene3D" id="3.40.1350.10">
    <property type="match status" value="1"/>
</dbReference>
<dbReference type="GO" id="GO:0009307">
    <property type="term" value="P:DNA restriction-modification system"/>
    <property type="evidence" value="ECO:0007669"/>
    <property type="project" value="InterPro"/>
</dbReference>
<dbReference type="Proteomes" id="UP000313395">
    <property type="component" value="Unassembled WGS sequence"/>
</dbReference>
<keyword evidence="3" id="KW-0540">Nuclease</keyword>
<proteinExistence type="predicted"/>
<protein>
    <submittedName>
        <fullName evidence="3">Restriction endonuclease</fullName>
    </submittedName>
</protein>
<feature type="domain" description="Restriction endonuclease AspBHI N-terminal" evidence="2">
    <location>
        <begin position="24"/>
        <end position="218"/>
    </location>
</feature>
<sequence>MIHFDDLETANLLVDEVYEGGVAGNAGDDSLSKLLQVGVLGGIRKKKSNLAGQLSYVGLSLSGFNVDWPDYYNVESGILKYYGDNRTSGKELHDTKAGGNLFFKNVFEAADTKVGRAKMPPIFAFEKISMDSVSSNRCIRFIGLVVPGTVIQSNYNIDEALSAVWRTDEYGRFQNYEAYFSILNISKVSREWIEALKTDFDNHLRYAPKEWKKYVENGLTDDLVLRAPIEKKIRNTKEQLPYENTIENDILKTVYDNFKDNPTDFEKFATEIVKLMDSNLTNFDITRPWRDGGRDAIGEYSIGPKFDNMRSLKLVCSIEAKCYNVKNGNGVTQMSRLISRLKYREFGIFITTSYVNSQAYKEVVEDGHPILILSGKDIAQILINKHINTKDKVVGFINQVMQ</sequence>
<keyword evidence="4" id="KW-1185">Reference proteome</keyword>
<reference evidence="3 4" key="1">
    <citation type="submission" date="2019-06" db="EMBL/GenBank/DDBJ databases">
        <title>Description Trichococcus psychrophilus sp. nov., isolated from a cold spring, by genomic and phenotypic analyses.</title>
        <authorList>
            <person name="Zakharyuk A."/>
        </authorList>
    </citation>
    <scope>NUCLEOTIDE SEQUENCE [LARGE SCALE GENOMIC DNA]</scope>
    <source>
        <strain evidence="3 4">SKBG</strain>
    </source>
</reference>
<dbReference type="RefSeq" id="WP_140185680.1">
    <property type="nucleotide sequence ID" value="NZ_VENO01000002.1"/>
</dbReference>
<dbReference type="GO" id="GO:0003677">
    <property type="term" value="F:DNA binding"/>
    <property type="evidence" value="ECO:0007669"/>
    <property type="project" value="InterPro"/>
</dbReference>
<dbReference type="AlphaFoldDB" id="A0A5C5E7Z9"/>
<dbReference type="Pfam" id="PF04471">
    <property type="entry name" value="Mrr_cat"/>
    <property type="match status" value="1"/>
</dbReference>
<dbReference type="GO" id="GO:0004519">
    <property type="term" value="F:endonuclease activity"/>
    <property type="evidence" value="ECO:0007669"/>
    <property type="project" value="UniProtKB-KW"/>
</dbReference>
<evidence type="ECO:0000259" key="1">
    <source>
        <dbReference type="Pfam" id="PF04471"/>
    </source>
</evidence>
<feature type="domain" description="Restriction endonuclease type IV Mrr" evidence="1">
    <location>
        <begin position="261"/>
        <end position="381"/>
    </location>
</feature>
<dbReference type="InterPro" id="IPR041409">
    <property type="entry name" value="RE_AspBHI_N"/>
</dbReference>
<gene>
    <name evidence="3" type="ORF">FHK04_05195</name>
</gene>
<dbReference type="EMBL" id="VENO01000002">
    <property type="protein sequence ID" value="TNV68920.1"/>
    <property type="molecule type" value="Genomic_DNA"/>
</dbReference>
<accession>A0A5C5E7Z9</accession>
<dbReference type="Pfam" id="PF18062">
    <property type="entry name" value="RE_AspBHI_N"/>
    <property type="match status" value="1"/>
</dbReference>
<comment type="caution">
    <text evidence="3">The sequence shown here is derived from an EMBL/GenBank/DDBJ whole genome shotgun (WGS) entry which is preliminary data.</text>
</comment>
<evidence type="ECO:0000259" key="2">
    <source>
        <dbReference type="Pfam" id="PF18062"/>
    </source>
</evidence>